<dbReference type="CDD" id="cd06173">
    <property type="entry name" value="MFS_MefA_like"/>
    <property type="match status" value="1"/>
</dbReference>
<dbReference type="Proteomes" id="UP000326951">
    <property type="component" value="Chromosome"/>
</dbReference>
<feature type="transmembrane region" description="Helical" evidence="6">
    <location>
        <begin position="178"/>
        <end position="200"/>
    </location>
</feature>
<dbReference type="InterPro" id="IPR011701">
    <property type="entry name" value="MFS"/>
</dbReference>
<dbReference type="Pfam" id="PF07690">
    <property type="entry name" value="MFS_1"/>
    <property type="match status" value="1"/>
</dbReference>
<feature type="transmembrane region" description="Helical" evidence="6">
    <location>
        <begin position="49"/>
        <end position="70"/>
    </location>
</feature>
<proteinExistence type="predicted"/>
<feature type="transmembrane region" description="Helical" evidence="6">
    <location>
        <begin position="363"/>
        <end position="385"/>
    </location>
</feature>
<reference evidence="7 8" key="1">
    <citation type="submission" date="2019-09" db="EMBL/GenBank/DDBJ databases">
        <title>Complete genome sequence of Sporolactobacillus terrae 70-3.</title>
        <authorList>
            <person name="Tanaka N."/>
            <person name="Shiwa Y."/>
            <person name="Fujita N."/>
            <person name="Tanasupawat S."/>
        </authorList>
    </citation>
    <scope>NUCLEOTIDE SEQUENCE [LARGE SCALE GENOMIC DNA]</scope>
    <source>
        <strain evidence="7 8">70-3</strain>
    </source>
</reference>
<evidence type="ECO:0000256" key="4">
    <source>
        <dbReference type="ARBA" id="ARBA00022989"/>
    </source>
</evidence>
<evidence type="ECO:0000256" key="3">
    <source>
        <dbReference type="ARBA" id="ARBA00022692"/>
    </source>
</evidence>
<dbReference type="InterPro" id="IPR036259">
    <property type="entry name" value="MFS_trans_sf"/>
</dbReference>
<feature type="transmembrane region" description="Helical" evidence="6">
    <location>
        <begin position="272"/>
        <end position="290"/>
    </location>
</feature>
<evidence type="ECO:0000256" key="6">
    <source>
        <dbReference type="SAM" id="Phobius"/>
    </source>
</evidence>
<dbReference type="RefSeq" id="WP_152080788.1">
    <property type="nucleotide sequence ID" value="NZ_AP021853.1"/>
</dbReference>
<keyword evidence="3 6" id="KW-0812">Transmembrane</keyword>
<dbReference type="SUPFAM" id="SSF103473">
    <property type="entry name" value="MFS general substrate transporter"/>
    <property type="match status" value="1"/>
</dbReference>
<evidence type="ECO:0000313" key="7">
    <source>
        <dbReference type="EMBL" id="BBO00238.1"/>
    </source>
</evidence>
<comment type="subcellular location">
    <subcellularLocation>
        <location evidence="1">Cell membrane</location>
        <topology evidence="1">Multi-pass membrane protein</topology>
    </subcellularLocation>
</comment>
<keyword evidence="5 6" id="KW-0472">Membrane</keyword>
<feature type="transmembrane region" description="Helical" evidence="6">
    <location>
        <begin position="391"/>
        <end position="412"/>
    </location>
</feature>
<accession>A0A5K7X0M6</accession>
<dbReference type="PANTHER" id="PTHR23513:SF11">
    <property type="entry name" value="STAPHYLOFERRIN A TRANSPORTER"/>
    <property type="match status" value="1"/>
</dbReference>
<dbReference type="AlphaFoldDB" id="A0A5K7X0M6"/>
<dbReference type="GO" id="GO:0005886">
    <property type="term" value="C:plasma membrane"/>
    <property type="evidence" value="ECO:0007669"/>
    <property type="project" value="UniProtKB-SubCell"/>
</dbReference>
<evidence type="ECO:0000256" key="1">
    <source>
        <dbReference type="ARBA" id="ARBA00004651"/>
    </source>
</evidence>
<feature type="transmembrane region" description="Helical" evidence="6">
    <location>
        <begin position="326"/>
        <end position="351"/>
    </location>
</feature>
<feature type="transmembrane region" description="Helical" evidence="6">
    <location>
        <begin position="230"/>
        <end position="252"/>
    </location>
</feature>
<feature type="transmembrane region" description="Helical" evidence="6">
    <location>
        <begin position="82"/>
        <end position="101"/>
    </location>
</feature>
<evidence type="ECO:0000256" key="2">
    <source>
        <dbReference type="ARBA" id="ARBA00022475"/>
    </source>
</evidence>
<dbReference type="EMBL" id="AP021853">
    <property type="protein sequence ID" value="BBO00238.1"/>
    <property type="molecule type" value="Genomic_DNA"/>
</dbReference>
<keyword evidence="4 6" id="KW-1133">Transmembrane helix</keyword>
<feature type="transmembrane region" description="Helical" evidence="6">
    <location>
        <begin position="21"/>
        <end position="43"/>
    </location>
</feature>
<evidence type="ECO:0000256" key="5">
    <source>
        <dbReference type="ARBA" id="ARBA00023136"/>
    </source>
</evidence>
<keyword evidence="2" id="KW-1003">Cell membrane</keyword>
<dbReference type="GO" id="GO:0022857">
    <property type="term" value="F:transmembrane transporter activity"/>
    <property type="evidence" value="ECO:0007669"/>
    <property type="project" value="InterPro"/>
</dbReference>
<dbReference type="PANTHER" id="PTHR23513">
    <property type="entry name" value="INTEGRAL MEMBRANE EFFLUX PROTEIN-RELATED"/>
    <property type="match status" value="1"/>
</dbReference>
<organism evidence="7 8">
    <name type="scientific">Sporolactobacillus terrae</name>
    <dbReference type="NCBI Taxonomy" id="269673"/>
    <lineage>
        <taxon>Bacteria</taxon>
        <taxon>Bacillati</taxon>
        <taxon>Bacillota</taxon>
        <taxon>Bacilli</taxon>
        <taxon>Bacillales</taxon>
        <taxon>Sporolactobacillaceae</taxon>
        <taxon>Sporolactobacillus</taxon>
    </lineage>
</organism>
<evidence type="ECO:0000313" key="8">
    <source>
        <dbReference type="Proteomes" id="UP000326951"/>
    </source>
</evidence>
<name>A0A5K7X0M6_9BACL</name>
<sequence>MDPDQALYLKRASQRQIKKAVTSDFIGSFSSSLFNFAISLYILKLTGSAMNFGTTLLIGPLIGIVFSPFIGYLADHYDHKRVMVSTQIGCVLLLIVYSLLFPLLGNWHYLMVLIMVATLGLNARLFSVTYMSAISRLVEKAFIQQLNALEQSANSLAQILGPIAAGVVFAFVPFRSFIYFEIVAELVVVLIVLTMNFQLVEPPVMQQGSKSESMWASMRQGLVYVKKRPLILMMILVASVLNFLCGVFNVGFPYLIVQVLHMQNIQYSLTEALFSLGMVAGGLLAAKLTVDSNPIGMVSKSLFFEGLPLIFAIIPLLFTLNSWVSTFIFGSINFVLALVLVFVNVPLTTYMQKTIPMHYQGRVFTILMVGATSLQPLGMFVYGVLFQYTSAIGIIIGSFIGMLAVSFCAWTVSHRGAFQEEKLQG</sequence>
<protein>
    <submittedName>
        <fullName evidence="7">MFS transporter</fullName>
    </submittedName>
</protein>
<gene>
    <name evidence="7" type="ORF">St703_29420</name>
</gene>
<dbReference type="Gene3D" id="1.20.1250.20">
    <property type="entry name" value="MFS general substrate transporter like domains"/>
    <property type="match status" value="1"/>
</dbReference>
<feature type="transmembrane region" description="Helical" evidence="6">
    <location>
        <begin position="302"/>
        <end position="320"/>
    </location>
</feature>
<feature type="transmembrane region" description="Helical" evidence="6">
    <location>
        <begin position="107"/>
        <end position="131"/>
    </location>
</feature>